<gene>
    <name evidence="1" type="ORF">KVH43_03785</name>
</gene>
<reference evidence="1" key="1">
    <citation type="submission" date="2021-07" db="EMBL/GenBank/DDBJ databases">
        <title>Complete genome sequence of Crassaminicella sp. 143-21, isolated from a deep-sea hydrothermal vent.</title>
        <authorList>
            <person name="Li X."/>
        </authorList>
    </citation>
    <scope>NUCLEOTIDE SEQUENCE</scope>
    <source>
        <strain evidence="1">143-21</strain>
    </source>
</reference>
<protein>
    <submittedName>
        <fullName evidence="1">Uncharacterized protein</fullName>
    </submittedName>
</protein>
<sequence>MNYYPYNYDLYLKYQKCLYRVWQLQYITYQQYQQLNKIPPFAKLTDEELKKIQQCEKELGNKYYLIAFEKTVKNLMQRLKIQ</sequence>
<dbReference type="EMBL" id="CP078093">
    <property type="protein sequence ID" value="QXM06854.1"/>
    <property type="molecule type" value="Genomic_DNA"/>
</dbReference>
<accession>A0ABX8RCR9</accession>
<dbReference type="Proteomes" id="UP000886818">
    <property type="component" value="Chromosome"/>
</dbReference>
<keyword evidence="2" id="KW-1185">Reference proteome</keyword>
<evidence type="ECO:0000313" key="1">
    <source>
        <dbReference type="EMBL" id="QXM06854.1"/>
    </source>
</evidence>
<name>A0ABX8RCR9_9CLOT</name>
<proteinExistence type="predicted"/>
<evidence type="ECO:0000313" key="2">
    <source>
        <dbReference type="Proteomes" id="UP000886818"/>
    </source>
</evidence>
<dbReference type="RefSeq" id="WP_218283547.1">
    <property type="nucleotide sequence ID" value="NZ_CP078093.1"/>
</dbReference>
<organism evidence="1 2">
    <name type="scientific">Crassaminicella indica</name>
    <dbReference type="NCBI Taxonomy" id="2855394"/>
    <lineage>
        <taxon>Bacteria</taxon>
        <taxon>Bacillati</taxon>
        <taxon>Bacillota</taxon>
        <taxon>Clostridia</taxon>
        <taxon>Eubacteriales</taxon>
        <taxon>Clostridiaceae</taxon>
        <taxon>Crassaminicella</taxon>
    </lineage>
</organism>